<sequence length="79" mass="9180">MDFKLKEKGLFDLYSKFNKACADDSRNNEICNLSNAQNSEDVSIKKLYKEIMSNLKLIYDDSDPYFADLFPDKKKDVSI</sequence>
<reference evidence="2" key="2">
    <citation type="submission" date="2016-05" db="EMBL/GenBank/DDBJ databases">
        <authorList>
            <person name="Lavstsen T."/>
            <person name="Jespersen J.S."/>
        </authorList>
    </citation>
    <scope>NUCLEOTIDE SEQUENCE [LARGE SCALE GENOMIC DNA]</scope>
</reference>
<evidence type="ECO:0008006" key="5">
    <source>
        <dbReference type="Google" id="ProtNLM"/>
    </source>
</evidence>
<proteinExistence type="predicted"/>
<evidence type="ECO:0000313" key="1">
    <source>
        <dbReference type="EMBL" id="SBT55292.1"/>
    </source>
</evidence>
<dbReference type="AlphaFoldDB" id="A0A1A9ASQ2"/>
<gene>
    <name evidence="1" type="ORF">POVWA1_068900</name>
    <name evidence="2" type="ORF">POVWA2_092910</name>
</gene>
<accession>A0A1A9ASQ2</accession>
<reference evidence="3 4" key="1">
    <citation type="submission" date="2016-05" db="EMBL/GenBank/DDBJ databases">
        <authorList>
            <person name="Naeem Raeece"/>
        </authorList>
    </citation>
    <scope>NUCLEOTIDE SEQUENCE [LARGE SCALE GENOMIC DNA]</scope>
</reference>
<dbReference type="EMBL" id="FLRD01000639">
    <property type="protein sequence ID" value="SBT55292.1"/>
    <property type="molecule type" value="Genomic_DNA"/>
</dbReference>
<dbReference type="Proteomes" id="UP000078550">
    <property type="component" value="Unassembled WGS sequence"/>
</dbReference>
<dbReference type="Proteomes" id="UP000078555">
    <property type="component" value="Unassembled WGS sequence"/>
</dbReference>
<evidence type="ECO:0000313" key="2">
    <source>
        <dbReference type="EMBL" id="SBT59187.1"/>
    </source>
</evidence>
<keyword evidence="4" id="KW-1185">Reference proteome</keyword>
<evidence type="ECO:0000313" key="3">
    <source>
        <dbReference type="Proteomes" id="UP000078550"/>
    </source>
</evidence>
<protein>
    <recommendedName>
        <fullName evidence="5">PIR Superfamily Protein</fullName>
    </recommendedName>
</protein>
<dbReference type="EMBL" id="FLRE01002991">
    <property type="protein sequence ID" value="SBT59187.1"/>
    <property type="molecule type" value="Genomic_DNA"/>
</dbReference>
<organism evidence="2 3">
    <name type="scientific">Plasmodium ovale wallikeri</name>
    <dbReference type="NCBI Taxonomy" id="864142"/>
    <lineage>
        <taxon>Eukaryota</taxon>
        <taxon>Sar</taxon>
        <taxon>Alveolata</taxon>
        <taxon>Apicomplexa</taxon>
        <taxon>Aconoidasida</taxon>
        <taxon>Haemosporida</taxon>
        <taxon>Plasmodiidae</taxon>
        <taxon>Plasmodium</taxon>
        <taxon>Plasmodium (Plasmodium)</taxon>
    </lineage>
</organism>
<evidence type="ECO:0000313" key="4">
    <source>
        <dbReference type="Proteomes" id="UP000078555"/>
    </source>
</evidence>
<name>A0A1A9ASQ2_PLAOA</name>